<dbReference type="InterPro" id="IPR036224">
    <property type="entry name" value="GINS_bundle-like_dom_sf"/>
</dbReference>
<feature type="domain" description="DNA replication complex GINS protein SLD5 C-terminal" evidence="8">
    <location>
        <begin position="241"/>
        <end position="293"/>
    </location>
</feature>
<dbReference type="Proteomes" id="UP000765509">
    <property type="component" value="Unassembled WGS sequence"/>
</dbReference>
<dbReference type="GO" id="GO:0000811">
    <property type="term" value="C:GINS complex"/>
    <property type="evidence" value="ECO:0007669"/>
    <property type="project" value="TreeGrafter"/>
</dbReference>
<dbReference type="CDD" id="cd11711">
    <property type="entry name" value="GINS_A_Sld5"/>
    <property type="match status" value="1"/>
</dbReference>
<dbReference type="GO" id="GO:0006261">
    <property type="term" value="P:DNA-templated DNA replication"/>
    <property type="evidence" value="ECO:0007669"/>
    <property type="project" value="InterPro"/>
</dbReference>
<dbReference type="PANTHER" id="PTHR21206:SF0">
    <property type="entry name" value="DNA REPLICATION COMPLEX GINS PROTEIN SLD5"/>
    <property type="match status" value="1"/>
</dbReference>
<protein>
    <recommendedName>
        <fullName evidence="3">DNA replication complex GINS protein SLD5</fullName>
    </recommendedName>
</protein>
<comment type="caution">
    <text evidence="9">The sequence shown here is derived from an EMBL/GenBank/DDBJ whole genome shotgun (WGS) entry which is preliminary data.</text>
</comment>
<dbReference type="InterPro" id="IPR038749">
    <property type="entry name" value="Sld5_GINS_A"/>
</dbReference>
<keyword evidence="5" id="KW-0539">Nucleus</keyword>
<comment type="subcellular location">
    <subcellularLocation>
        <location evidence="1">Nucleus</location>
    </subcellularLocation>
</comment>
<evidence type="ECO:0000259" key="8">
    <source>
        <dbReference type="Pfam" id="PF16922"/>
    </source>
</evidence>
<evidence type="ECO:0000313" key="9">
    <source>
        <dbReference type="EMBL" id="MBW0501158.1"/>
    </source>
</evidence>
<dbReference type="EMBL" id="AVOT02016176">
    <property type="protein sequence ID" value="MBW0501158.1"/>
    <property type="molecule type" value="Genomic_DNA"/>
</dbReference>
<dbReference type="CDD" id="cd21692">
    <property type="entry name" value="GINS_B_Sld5"/>
    <property type="match status" value="1"/>
</dbReference>
<evidence type="ECO:0000256" key="4">
    <source>
        <dbReference type="ARBA" id="ARBA00022705"/>
    </source>
</evidence>
<feature type="domain" description="GINS subunit" evidence="7">
    <location>
        <begin position="147"/>
        <end position="218"/>
    </location>
</feature>
<dbReference type="SUPFAM" id="SSF158573">
    <property type="entry name" value="GINS helical bundle-like"/>
    <property type="match status" value="1"/>
</dbReference>
<sequence length="293" mass="33885">MYSRSRKSSWRCLGVSASSEPWLQPPRSILNKPTRKLLRSPFASCVSSHPSSFSMSSSAGHQASEPPFVPTSAPSPPDDQTDQGLDPDANEDDEEPESLSDELIRHWTNERFAPEVLHHQQDLLERALTRIHQQSTALDVLLSNPEELSGNDHFRLMLIETEVEQMRFVCKAYVRCRMYKLDKYFDHCLMEPEARSRLSPVDLEYCKRHQTLVHNLLYDLVLEQLPPKYQKLDEDHMIVRPDLDQGVFILARTDCGPVYLPNSESIFLQKGSRHFLRYRSIKPFLETHEVQLI</sequence>
<dbReference type="Pfam" id="PF16922">
    <property type="entry name" value="SLD5_C"/>
    <property type="match status" value="1"/>
</dbReference>
<evidence type="ECO:0000256" key="2">
    <source>
        <dbReference type="ARBA" id="ARBA00008187"/>
    </source>
</evidence>
<dbReference type="GO" id="GO:0000727">
    <property type="term" value="P:double-strand break repair via break-induced replication"/>
    <property type="evidence" value="ECO:0007669"/>
    <property type="project" value="TreeGrafter"/>
</dbReference>
<evidence type="ECO:0000313" key="10">
    <source>
        <dbReference type="Proteomes" id="UP000765509"/>
    </source>
</evidence>
<keyword evidence="4" id="KW-0235">DNA replication</keyword>
<keyword evidence="10" id="KW-1185">Reference proteome</keyword>
<name>A0A9Q3HDA8_9BASI</name>
<dbReference type="Pfam" id="PF05916">
    <property type="entry name" value="Sld5"/>
    <property type="match status" value="1"/>
</dbReference>
<organism evidence="9 10">
    <name type="scientific">Austropuccinia psidii MF-1</name>
    <dbReference type="NCBI Taxonomy" id="1389203"/>
    <lineage>
        <taxon>Eukaryota</taxon>
        <taxon>Fungi</taxon>
        <taxon>Dikarya</taxon>
        <taxon>Basidiomycota</taxon>
        <taxon>Pucciniomycotina</taxon>
        <taxon>Pucciniomycetes</taxon>
        <taxon>Pucciniales</taxon>
        <taxon>Sphaerophragmiaceae</taxon>
        <taxon>Austropuccinia</taxon>
    </lineage>
</organism>
<dbReference type="SUPFAM" id="SSF160059">
    <property type="entry name" value="PriA/YqbF domain"/>
    <property type="match status" value="1"/>
</dbReference>
<evidence type="ECO:0000256" key="5">
    <source>
        <dbReference type="ARBA" id="ARBA00023242"/>
    </source>
</evidence>
<evidence type="ECO:0000256" key="3">
    <source>
        <dbReference type="ARBA" id="ARBA00014804"/>
    </source>
</evidence>
<feature type="compositionally biased region" description="Pro residues" evidence="6">
    <location>
        <begin position="67"/>
        <end position="77"/>
    </location>
</feature>
<gene>
    <name evidence="9" type="ORF">O181_040873</name>
</gene>
<feature type="region of interest" description="Disordered" evidence="6">
    <location>
        <begin position="1"/>
        <end position="28"/>
    </location>
</feature>
<feature type="compositionally biased region" description="Acidic residues" evidence="6">
    <location>
        <begin position="88"/>
        <end position="100"/>
    </location>
</feature>
<accession>A0A9Q3HDA8</accession>
<dbReference type="Gene3D" id="1.20.58.1030">
    <property type="match status" value="1"/>
</dbReference>
<dbReference type="InterPro" id="IPR031633">
    <property type="entry name" value="SLD5_C"/>
</dbReference>
<dbReference type="PANTHER" id="PTHR21206">
    <property type="entry name" value="SLD5 PROTEIN"/>
    <property type="match status" value="1"/>
</dbReference>
<evidence type="ECO:0000256" key="6">
    <source>
        <dbReference type="SAM" id="MobiDB-lite"/>
    </source>
</evidence>
<dbReference type="InterPro" id="IPR008591">
    <property type="entry name" value="GINS_Sld5"/>
</dbReference>
<reference evidence="9" key="1">
    <citation type="submission" date="2021-03" db="EMBL/GenBank/DDBJ databases">
        <title>Draft genome sequence of rust myrtle Austropuccinia psidii MF-1, a brazilian biotype.</title>
        <authorList>
            <person name="Quecine M.C."/>
            <person name="Pachon D.M.R."/>
            <person name="Bonatelli M.L."/>
            <person name="Correr F.H."/>
            <person name="Franceschini L.M."/>
            <person name="Leite T.F."/>
            <person name="Margarido G.R.A."/>
            <person name="Almeida C.A."/>
            <person name="Ferrarezi J.A."/>
            <person name="Labate C.A."/>
        </authorList>
    </citation>
    <scope>NUCLEOTIDE SEQUENCE</scope>
    <source>
        <strain evidence="9">MF-1</strain>
    </source>
</reference>
<comment type="similarity">
    <text evidence="2">Belongs to the GINS4/SLD5 family.</text>
</comment>
<evidence type="ECO:0000256" key="1">
    <source>
        <dbReference type="ARBA" id="ARBA00004123"/>
    </source>
</evidence>
<evidence type="ECO:0000259" key="7">
    <source>
        <dbReference type="Pfam" id="PF05916"/>
    </source>
</evidence>
<dbReference type="OrthoDB" id="338231at2759"/>
<proteinExistence type="inferred from homology"/>
<feature type="region of interest" description="Disordered" evidence="6">
    <location>
        <begin position="44"/>
        <end position="100"/>
    </location>
</feature>
<feature type="compositionally biased region" description="Low complexity" evidence="6">
    <location>
        <begin position="44"/>
        <end position="66"/>
    </location>
</feature>
<dbReference type="InterPro" id="IPR021151">
    <property type="entry name" value="GINS_A"/>
</dbReference>
<dbReference type="AlphaFoldDB" id="A0A9Q3HDA8"/>